<dbReference type="Pfam" id="PF00633">
    <property type="entry name" value="HHH"/>
    <property type="match status" value="1"/>
</dbReference>
<dbReference type="Gene3D" id="1.10.340.30">
    <property type="entry name" value="Hypothetical protein, domain 2"/>
    <property type="match status" value="1"/>
</dbReference>
<dbReference type="AlphaFoldDB" id="A0A451CZY7"/>
<comment type="cofactor">
    <cofactor evidence="12">
        <name>[4Fe-4S] cluster</name>
        <dbReference type="ChEBI" id="CHEBI:49883"/>
    </cofactor>
    <text evidence="12">Binds 1 [4Fe-4S] cluster.</text>
</comment>
<proteinExistence type="inferred from homology"/>
<evidence type="ECO:0000256" key="4">
    <source>
        <dbReference type="ARBA" id="ARBA00022763"/>
    </source>
</evidence>
<dbReference type="InterPro" id="IPR004036">
    <property type="entry name" value="Endonuclease-III-like_CS2"/>
</dbReference>
<keyword evidence="4 12" id="KW-0227">DNA damage</keyword>
<dbReference type="PANTHER" id="PTHR10359">
    <property type="entry name" value="A/G-SPECIFIC ADENINE GLYCOSYLASE/ENDONUCLEASE III"/>
    <property type="match status" value="1"/>
</dbReference>
<dbReference type="SMART" id="SM00478">
    <property type="entry name" value="ENDO3c"/>
    <property type="match status" value="1"/>
</dbReference>
<dbReference type="Pfam" id="PF00730">
    <property type="entry name" value="HhH-GPD"/>
    <property type="match status" value="1"/>
</dbReference>
<gene>
    <name evidence="12 14" type="primary">nth</name>
    <name evidence="14" type="ORF">ERCICURT3053_390</name>
</gene>
<dbReference type="InterPro" id="IPR003651">
    <property type="entry name" value="Endonuclease3_FeS-loop_motif"/>
</dbReference>
<dbReference type="Gene3D" id="1.10.1670.10">
    <property type="entry name" value="Helix-hairpin-Helix base-excision DNA repair enzymes (C-terminal)"/>
    <property type="match status" value="1"/>
</dbReference>
<dbReference type="SMART" id="SM00525">
    <property type="entry name" value="FES"/>
    <property type="match status" value="1"/>
</dbReference>
<evidence type="ECO:0000256" key="7">
    <source>
        <dbReference type="ARBA" id="ARBA00023014"/>
    </source>
</evidence>
<evidence type="ECO:0000313" key="15">
    <source>
        <dbReference type="Proteomes" id="UP000294364"/>
    </source>
</evidence>
<feature type="domain" description="HhH-GPD" evidence="13">
    <location>
        <begin position="38"/>
        <end position="185"/>
    </location>
</feature>
<dbReference type="InterPro" id="IPR003265">
    <property type="entry name" value="HhH-GPD_domain"/>
</dbReference>
<dbReference type="GO" id="GO:0051539">
    <property type="term" value="F:4 iron, 4 sulfur cluster binding"/>
    <property type="evidence" value="ECO:0007669"/>
    <property type="project" value="UniProtKB-UniRule"/>
</dbReference>
<keyword evidence="11 12" id="KW-0326">Glycosidase</keyword>
<dbReference type="PIRSF" id="PIRSF001435">
    <property type="entry name" value="Nth"/>
    <property type="match status" value="1"/>
</dbReference>
<evidence type="ECO:0000256" key="12">
    <source>
        <dbReference type="HAMAP-Rule" id="MF_00942"/>
    </source>
</evidence>
<dbReference type="OrthoDB" id="9800977at2"/>
<evidence type="ECO:0000256" key="6">
    <source>
        <dbReference type="ARBA" id="ARBA00023004"/>
    </source>
</evidence>
<keyword evidence="7 12" id="KW-0411">Iron-sulfur</keyword>
<dbReference type="GO" id="GO:0019104">
    <property type="term" value="F:DNA N-glycosylase activity"/>
    <property type="evidence" value="ECO:0007669"/>
    <property type="project" value="UniProtKB-UniRule"/>
</dbReference>
<sequence length="214" mass="24749">MNQEKRHKIMTRLRESTSHSDITLDSLSPFEYLIFIILSAQANDISVQKATDRLYIVANTPTDILNLGLEPLKEYIRTIGLFHIKAKNIINTCRILLEKHHGNIPDKRKDLENLPGVGRKTANLVLNTVFGQPTIAVDRHVFRVCNRTRFAIGKNVKIVEKLLLRYVSQSLKLHCHHYLVLHGRYTCMARQPKCNSCIIVDLCEYNNKNNIYYH</sequence>
<comment type="catalytic activity">
    <reaction evidence="12">
        <text>2'-deoxyribonucleotide-(2'-deoxyribose 5'-phosphate)-2'-deoxyribonucleotide-DNA = a 3'-end 2'-deoxyribonucleotide-(2,3-dehydro-2,3-deoxyribose 5'-phosphate)-DNA + a 5'-end 5'-phospho-2'-deoxyribonucleoside-DNA + H(+)</text>
        <dbReference type="Rhea" id="RHEA:66592"/>
        <dbReference type="Rhea" id="RHEA-COMP:13180"/>
        <dbReference type="Rhea" id="RHEA-COMP:16897"/>
        <dbReference type="Rhea" id="RHEA-COMP:17067"/>
        <dbReference type="ChEBI" id="CHEBI:15378"/>
        <dbReference type="ChEBI" id="CHEBI:136412"/>
        <dbReference type="ChEBI" id="CHEBI:157695"/>
        <dbReference type="ChEBI" id="CHEBI:167181"/>
        <dbReference type="EC" id="4.2.99.18"/>
    </reaction>
</comment>
<keyword evidence="3 12" id="KW-0479">Metal-binding</keyword>
<dbReference type="RefSeq" id="WP_157992062.1">
    <property type="nucleotide sequence ID" value="NZ_LR217698.1"/>
</dbReference>
<feature type="binding site" evidence="12">
    <location>
        <position position="197"/>
    </location>
    <ligand>
        <name>[4Fe-4S] cluster</name>
        <dbReference type="ChEBI" id="CHEBI:49883"/>
    </ligand>
</feature>
<dbReference type="NCBIfam" id="TIGR01083">
    <property type="entry name" value="nth"/>
    <property type="match status" value="1"/>
</dbReference>
<dbReference type="Proteomes" id="UP000294364">
    <property type="component" value="Chromosome"/>
</dbReference>
<dbReference type="InterPro" id="IPR005759">
    <property type="entry name" value="Nth"/>
</dbReference>
<evidence type="ECO:0000256" key="10">
    <source>
        <dbReference type="ARBA" id="ARBA00023239"/>
    </source>
</evidence>
<dbReference type="EC" id="4.2.99.18" evidence="12"/>
<evidence type="ECO:0000256" key="1">
    <source>
        <dbReference type="ARBA" id="ARBA00008343"/>
    </source>
</evidence>
<accession>A0A451CZY7</accession>
<keyword evidence="9 12" id="KW-0234">DNA repair</keyword>
<feature type="binding site" evidence="12">
    <location>
        <position position="187"/>
    </location>
    <ligand>
        <name>[4Fe-4S] cluster</name>
        <dbReference type="ChEBI" id="CHEBI:49883"/>
    </ligand>
</feature>
<dbReference type="GO" id="GO:0006285">
    <property type="term" value="P:base-excision repair, AP site formation"/>
    <property type="evidence" value="ECO:0007669"/>
    <property type="project" value="TreeGrafter"/>
</dbReference>
<keyword evidence="8 12" id="KW-0238">DNA-binding</keyword>
<feature type="binding site" evidence="12">
    <location>
        <position position="194"/>
    </location>
    <ligand>
        <name>[4Fe-4S] cluster</name>
        <dbReference type="ChEBI" id="CHEBI:49883"/>
    </ligand>
</feature>
<dbReference type="CDD" id="cd00056">
    <property type="entry name" value="ENDO3c"/>
    <property type="match status" value="1"/>
</dbReference>
<dbReference type="InterPro" id="IPR023170">
    <property type="entry name" value="HhH_base_excis_C"/>
</dbReference>
<dbReference type="PANTHER" id="PTHR10359:SF18">
    <property type="entry name" value="ENDONUCLEASE III"/>
    <property type="match status" value="1"/>
</dbReference>
<dbReference type="GO" id="GO:0140078">
    <property type="term" value="F:class I DNA-(apurinic or apyrimidinic site) endonuclease activity"/>
    <property type="evidence" value="ECO:0007669"/>
    <property type="project" value="UniProtKB-EC"/>
</dbReference>
<dbReference type="PROSITE" id="PS01155">
    <property type="entry name" value="ENDONUCLEASE_III_2"/>
    <property type="match status" value="1"/>
</dbReference>
<dbReference type="FunFam" id="1.10.340.30:FF:000001">
    <property type="entry name" value="Endonuclease III"/>
    <property type="match status" value="1"/>
</dbReference>
<organism evidence="14 15">
    <name type="scientific">Candidatus Erwinia haradaeae</name>
    <dbReference type="NCBI Taxonomy" id="1922217"/>
    <lineage>
        <taxon>Bacteria</taxon>
        <taxon>Pseudomonadati</taxon>
        <taxon>Pseudomonadota</taxon>
        <taxon>Gammaproteobacteria</taxon>
        <taxon>Enterobacterales</taxon>
        <taxon>Erwiniaceae</taxon>
        <taxon>Erwinia</taxon>
    </lineage>
</organism>
<reference evidence="14 15" key="1">
    <citation type="submission" date="2019-02" db="EMBL/GenBank/DDBJ databases">
        <authorList>
            <person name="Manzano-Marin A."/>
            <person name="Manzano-Marin A."/>
        </authorList>
    </citation>
    <scope>NUCLEOTIDE SEQUENCE [LARGE SCALE GENOMIC DNA]</scope>
    <source>
        <strain evidence="14 15">ErCicurtihirsuta</strain>
    </source>
</reference>
<protein>
    <recommendedName>
        <fullName evidence="12">Endonuclease III</fullName>
        <ecNumber evidence="12">4.2.99.18</ecNumber>
    </recommendedName>
    <alternativeName>
        <fullName evidence="12">DNA-(apurinic or apyrimidinic site) lyase</fullName>
    </alternativeName>
</protein>
<evidence type="ECO:0000313" key="14">
    <source>
        <dbReference type="EMBL" id="VFP78760.1"/>
    </source>
</evidence>
<dbReference type="FunFam" id="1.10.1670.10:FF:000001">
    <property type="entry name" value="Endonuclease III"/>
    <property type="match status" value="1"/>
</dbReference>
<evidence type="ECO:0000256" key="8">
    <source>
        <dbReference type="ARBA" id="ARBA00023125"/>
    </source>
</evidence>
<dbReference type="InterPro" id="IPR000445">
    <property type="entry name" value="HhH_motif"/>
</dbReference>
<keyword evidence="5 12" id="KW-0378">Hydrolase</keyword>
<name>A0A451CZY7_9GAMM</name>
<feature type="binding site" evidence="12">
    <location>
        <position position="203"/>
    </location>
    <ligand>
        <name>[4Fe-4S] cluster</name>
        <dbReference type="ChEBI" id="CHEBI:49883"/>
    </ligand>
</feature>
<evidence type="ECO:0000256" key="11">
    <source>
        <dbReference type="ARBA" id="ARBA00023295"/>
    </source>
</evidence>
<evidence type="ECO:0000259" key="13">
    <source>
        <dbReference type="SMART" id="SM00478"/>
    </source>
</evidence>
<evidence type="ECO:0000256" key="2">
    <source>
        <dbReference type="ARBA" id="ARBA00022485"/>
    </source>
</evidence>
<dbReference type="EMBL" id="LR217698">
    <property type="protein sequence ID" value="VFP78760.1"/>
    <property type="molecule type" value="Genomic_DNA"/>
</dbReference>
<keyword evidence="2 12" id="KW-0004">4Fe-4S</keyword>
<dbReference type="GO" id="GO:0046872">
    <property type="term" value="F:metal ion binding"/>
    <property type="evidence" value="ECO:0007669"/>
    <property type="project" value="UniProtKB-KW"/>
</dbReference>
<evidence type="ECO:0000256" key="3">
    <source>
        <dbReference type="ARBA" id="ARBA00022723"/>
    </source>
</evidence>
<comment type="similarity">
    <text evidence="1 12">Belongs to the Nth/MutY family.</text>
</comment>
<evidence type="ECO:0000256" key="5">
    <source>
        <dbReference type="ARBA" id="ARBA00022801"/>
    </source>
</evidence>
<keyword evidence="10 12" id="KW-0456">Lyase</keyword>
<keyword evidence="6 12" id="KW-0408">Iron</keyword>
<dbReference type="SUPFAM" id="SSF48150">
    <property type="entry name" value="DNA-glycosylase"/>
    <property type="match status" value="1"/>
</dbReference>
<dbReference type="GO" id="GO:0003677">
    <property type="term" value="F:DNA binding"/>
    <property type="evidence" value="ECO:0007669"/>
    <property type="project" value="UniProtKB-UniRule"/>
</dbReference>
<keyword evidence="14" id="KW-0540">Nuclease</keyword>
<dbReference type="HAMAP" id="MF_00942">
    <property type="entry name" value="Nth"/>
    <property type="match status" value="1"/>
</dbReference>
<dbReference type="InterPro" id="IPR011257">
    <property type="entry name" value="DNA_glycosylase"/>
</dbReference>
<keyword evidence="14" id="KW-0255">Endonuclease</keyword>
<evidence type="ECO:0000256" key="9">
    <source>
        <dbReference type="ARBA" id="ARBA00023204"/>
    </source>
</evidence>
<comment type="function">
    <text evidence="12">DNA repair enzyme that has both DNA N-glycosylase activity and AP-lyase activity. The DNA N-glycosylase activity releases various damaged pyrimidines from DNA by cleaving the N-glycosidic bond, leaving an AP (apurinic/apyrimidinic) site. The AP-lyase activity cleaves the phosphodiester bond 3' to the AP site by a beta-elimination, leaving a 3'-terminal unsaturated sugar and a product with a terminal 5'-phosphate.</text>
</comment>